<organism evidence="5 6">
    <name type="scientific">Lottia gigantea</name>
    <name type="common">Giant owl limpet</name>
    <dbReference type="NCBI Taxonomy" id="225164"/>
    <lineage>
        <taxon>Eukaryota</taxon>
        <taxon>Metazoa</taxon>
        <taxon>Spiralia</taxon>
        <taxon>Lophotrochozoa</taxon>
        <taxon>Mollusca</taxon>
        <taxon>Gastropoda</taxon>
        <taxon>Patellogastropoda</taxon>
        <taxon>Lottioidea</taxon>
        <taxon>Lottiidae</taxon>
        <taxon>Lottia</taxon>
    </lineage>
</organism>
<feature type="chain" id="PRO_5004715197" description="PNPLA domain-containing protein" evidence="3">
    <location>
        <begin position="22"/>
        <end position="271"/>
    </location>
</feature>
<dbReference type="PANTHER" id="PTHR12406">
    <property type="entry name" value="CALCIUM-INDEPENDENT PHOSPHOLIPASE A2 IPLA2 -RELATED"/>
    <property type="match status" value="1"/>
</dbReference>
<evidence type="ECO:0000313" key="6">
    <source>
        <dbReference type="Proteomes" id="UP000030746"/>
    </source>
</evidence>
<dbReference type="InterPro" id="IPR033562">
    <property type="entry name" value="PLPL"/>
</dbReference>
<keyword evidence="2" id="KW-0378">Hydrolase</keyword>
<dbReference type="STRING" id="225164.V3ZDN6"/>
<dbReference type="PROSITE" id="PS51635">
    <property type="entry name" value="PNPLA"/>
    <property type="match status" value="1"/>
</dbReference>
<dbReference type="CTD" id="20233659"/>
<dbReference type="OrthoDB" id="197155at2759"/>
<dbReference type="GeneID" id="20233659"/>
<evidence type="ECO:0000256" key="3">
    <source>
        <dbReference type="SAM" id="SignalP"/>
    </source>
</evidence>
<keyword evidence="3" id="KW-0732">Signal</keyword>
<feature type="domain" description="PNPLA" evidence="4">
    <location>
        <begin position="5"/>
        <end position="176"/>
    </location>
</feature>
<evidence type="ECO:0000256" key="2">
    <source>
        <dbReference type="PROSITE-ProRule" id="PRU01161"/>
    </source>
</evidence>
<feature type="active site" description="Proton acceptor" evidence="2">
    <location>
        <position position="162"/>
    </location>
</feature>
<dbReference type="Pfam" id="PF01734">
    <property type="entry name" value="Patatin"/>
    <property type="match status" value="1"/>
</dbReference>
<dbReference type="GO" id="GO:0019433">
    <property type="term" value="P:triglyceride catabolic process"/>
    <property type="evidence" value="ECO:0007669"/>
    <property type="project" value="TreeGrafter"/>
</dbReference>
<keyword evidence="1 2" id="KW-0443">Lipid metabolism</keyword>
<sequence length="271" mass="30335">MRLHLSMCGCGFLGIYHLGVATCLVKHGQGFLQNIYKYGGASAGSLVAATLLIDQQKIDDCTSFTFNLAKSIRSKPFGALTPRYSLLKPVQNFLESSLPNDAHEIATGRLFLSLTNTQTKKNEIMSEFESREELIQALIASSYIPVYAGTKPPSIRGKKYMDGGITNNLLHFSDGRTITVSPFCGSQDIAPQDVKGKSWFITQGNQDYQLNWNNIMRGTHAFFPPSRRVLQQYFEKGERDAGRFLRKEGWYETQVPKPVKKETVTLYESAV</sequence>
<dbReference type="InterPro" id="IPR002641">
    <property type="entry name" value="PNPLA_dom"/>
</dbReference>
<dbReference type="AlphaFoldDB" id="V3ZDN6"/>
<dbReference type="RefSeq" id="XP_009067178.1">
    <property type="nucleotide sequence ID" value="XM_009068930.1"/>
</dbReference>
<dbReference type="EMBL" id="KB204017">
    <property type="protein sequence ID" value="ESO82152.1"/>
    <property type="molecule type" value="Genomic_DNA"/>
</dbReference>
<accession>V3ZDN6</accession>
<dbReference type="GO" id="GO:0004806">
    <property type="term" value="F:triacylglycerol lipase activity"/>
    <property type="evidence" value="ECO:0007669"/>
    <property type="project" value="TreeGrafter"/>
</dbReference>
<dbReference type="GO" id="GO:0016020">
    <property type="term" value="C:membrane"/>
    <property type="evidence" value="ECO:0007669"/>
    <property type="project" value="TreeGrafter"/>
</dbReference>
<dbReference type="GO" id="GO:0005737">
    <property type="term" value="C:cytoplasm"/>
    <property type="evidence" value="ECO:0007669"/>
    <property type="project" value="TreeGrafter"/>
</dbReference>
<protein>
    <recommendedName>
        <fullName evidence="4">PNPLA domain-containing protein</fullName>
    </recommendedName>
</protein>
<reference evidence="5 6" key="1">
    <citation type="journal article" date="2013" name="Nature">
        <title>Insights into bilaterian evolution from three spiralian genomes.</title>
        <authorList>
            <person name="Simakov O."/>
            <person name="Marletaz F."/>
            <person name="Cho S.J."/>
            <person name="Edsinger-Gonzales E."/>
            <person name="Havlak P."/>
            <person name="Hellsten U."/>
            <person name="Kuo D.H."/>
            <person name="Larsson T."/>
            <person name="Lv J."/>
            <person name="Arendt D."/>
            <person name="Savage R."/>
            <person name="Osoegawa K."/>
            <person name="de Jong P."/>
            <person name="Grimwood J."/>
            <person name="Chapman J.A."/>
            <person name="Shapiro H."/>
            <person name="Aerts A."/>
            <person name="Otillar R.P."/>
            <person name="Terry A.Y."/>
            <person name="Boore J.L."/>
            <person name="Grigoriev I.V."/>
            <person name="Lindberg D.R."/>
            <person name="Seaver E.C."/>
            <person name="Weisblat D.A."/>
            <person name="Putnam N.H."/>
            <person name="Rokhsar D.S."/>
        </authorList>
    </citation>
    <scope>NUCLEOTIDE SEQUENCE [LARGE SCALE GENOMIC DNA]</scope>
</reference>
<evidence type="ECO:0000313" key="5">
    <source>
        <dbReference type="EMBL" id="ESO82152.1"/>
    </source>
</evidence>
<feature type="short sequence motif" description="GXSXG" evidence="2">
    <location>
        <begin position="40"/>
        <end position="44"/>
    </location>
</feature>
<proteinExistence type="predicted"/>
<dbReference type="Proteomes" id="UP000030746">
    <property type="component" value="Unassembled WGS sequence"/>
</dbReference>
<dbReference type="GO" id="GO:0055088">
    <property type="term" value="P:lipid homeostasis"/>
    <property type="evidence" value="ECO:0007669"/>
    <property type="project" value="TreeGrafter"/>
</dbReference>
<dbReference type="Gene3D" id="3.40.1090.10">
    <property type="entry name" value="Cytosolic phospholipase A2 catalytic domain"/>
    <property type="match status" value="1"/>
</dbReference>
<feature type="signal peptide" evidence="3">
    <location>
        <begin position="1"/>
        <end position="21"/>
    </location>
</feature>
<dbReference type="PANTHER" id="PTHR12406:SF7">
    <property type="entry name" value="PATATIN-LIKE PHOSPHOLIPASE DOMAIN-CONTAINING PROTEIN 4"/>
    <property type="match status" value="1"/>
</dbReference>
<dbReference type="InterPro" id="IPR016035">
    <property type="entry name" value="Acyl_Trfase/lysoPLipase"/>
</dbReference>
<feature type="short sequence motif" description="DGA/G" evidence="2">
    <location>
        <begin position="162"/>
        <end position="164"/>
    </location>
</feature>
<name>V3ZDN6_LOTGI</name>
<dbReference type="GO" id="GO:0005811">
    <property type="term" value="C:lipid droplet"/>
    <property type="evidence" value="ECO:0007669"/>
    <property type="project" value="TreeGrafter"/>
</dbReference>
<dbReference type="KEGG" id="lgi:LOTGIDRAFT_135250"/>
<keyword evidence="6" id="KW-1185">Reference proteome</keyword>
<gene>
    <name evidence="5" type="ORF">LOTGIDRAFT_135250</name>
</gene>
<feature type="active site" description="Nucleophile" evidence="2">
    <location>
        <position position="42"/>
    </location>
</feature>
<dbReference type="SUPFAM" id="SSF52151">
    <property type="entry name" value="FabD/lysophospholipase-like"/>
    <property type="match status" value="1"/>
</dbReference>
<dbReference type="HOGENOM" id="CLU_018371_4_0_1"/>
<dbReference type="OMA" id="QRDAMRF"/>
<feature type="short sequence motif" description="GXGXXG" evidence="2">
    <location>
        <begin position="9"/>
        <end position="14"/>
    </location>
</feature>
<evidence type="ECO:0000259" key="4">
    <source>
        <dbReference type="PROSITE" id="PS51635"/>
    </source>
</evidence>
<evidence type="ECO:0000256" key="1">
    <source>
        <dbReference type="ARBA" id="ARBA00023098"/>
    </source>
</evidence>
<keyword evidence="2" id="KW-0442">Lipid degradation</keyword>